<sequence>MASVKLVVVQRTTPFYLYLFAQFADRLRRLSAWTRTDWIHCVHQVQAVIENNLHASLSCLEKLILKITLSDQKRKKNNFI</sequence>
<comment type="caution">
    <text evidence="1">The sequence shown here is derived from an EMBL/GenBank/DDBJ whole genome shotgun (WGS) entry which is preliminary data.</text>
</comment>
<dbReference type="Proteomes" id="UP000054995">
    <property type="component" value="Unassembled WGS sequence"/>
</dbReference>
<evidence type="ECO:0000313" key="2">
    <source>
        <dbReference type="Proteomes" id="UP000054995"/>
    </source>
</evidence>
<organism evidence="1 2">
    <name type="scientific">Trichinella pseudospiralis</name>
    <name type="common">Parasitic roundworm</name>
    <dbReference type="NCBI Taxonomy" id="6337"/>
    <lineage>
        <taxon>Eukaryota</taxon>
        <taxon>Metazoa</taxon>
        <taxon>Ecdysozoa</taxon>
        <taxon>Nematoda</taxon>
        <taxon>Enoplea</taxon>
        <taxon>Dorylaimia</taxon>
        <taxon>Trichinellida</taxon>
        <taxon>Trichinellidae</taxon>
        <taxon>Trichinella</taxon>
    </lineage>
</organism>
<keyword evidence="2" id="KW-1185">Reference proteome</keyword>
<reference evidence="1 2" key="1">
    <citation type="submission" date="2015-01" db="EMBL/GenBank/DDBJ databases">
        <title>Evolution of Trichinella species and genotypes.</title>
        <authorList>
            <person name="Korhonen P.K."/>
            <person name="Edoardo P."/>
            <person name="Giuseppe L.R."/>
            <person name="Gasser R.B."/>
        </authorList>
    </citation>
    <scope>NUCLEOTIDE SEQUENCE [LARGE SCALE GENOMIC DNA]</scope>
    <source>
        <strain evidence="1">ISS470</strain>
    </source>
</reference>
<protein>
    <submittedName>
        <fullName evidence="1">Uncharacterized protein</fullName>
    </submittedName>
</protein>
<dbReference type="AlphaFoldDB" id="A0A0V1FT71"/>
<dbReference type="EMBL" id="JYDT01000033">
    <property type="protein sequence ID" value="KRY89240.1"/>
    <property type="molecule type" value="Genomic_DNA"/>
</dbReference>
<accession>A0A0V1FT71</accession>
<evidence type="ECO:0000313" key="1">
    <source>
        <dbReference type="EMBL" id="KRY89240.1"/>
    </source>
</evidence>
<proteinExistence type="predicted"/>
<name>A0A0V1FT71_TRIPS</name>
<gene>
    <name evidence="1" type="ORF">T4D_16976</name>
</gene>